<feature type="transmembrane region" description="Helical" evidence="13">
    <location>
        <begin position="409"/>
        <end position="431"/>
    </location>
</feature>
<sequence length="667" mass="71621">MSDQSGPNTSSSSQKGEIPGESGEAPKLGGDNSAVTLDEGRASPHPAKPVGKGALIAVLGVVFGDIGTSPLYALQSSVNAIGGDKHAVPHVDILGLASLTFWALMLVVTIKYVILIMRADHNGEGGIIALMSLAQRVAKSPRLKWLFGIAGIAGSCLFFGDSIITPAVSVLSAIEGIEVAVPSASHIIIPCAIIVLAALFAAQGFGTGKIGRAFGPIMVIWFAALAVLGIRGIMLYPKVALALSPTFALSFIASHGTLSFVALGSVVLSVTGAEALYADMGHFGRSPIRKAWLFFVLPSLTLNYFGQAALLIKDPTTLSNPFYHLGPAWAQVPLLILATFATVIASQAGISGSFSLCRQLIQLGYLPRTRVIHTNPSEEAQIYLPSLNWILGFGAIILVLSFQSSAALAAAYGIAVTGTFLCTCVLAMVVFRRTFKWGAISVGIVFGFLFIVDSVFFSANLLKIPDGGWVPLAIGIISTILMTTWKRGRGLLAARQQADSMPIGSLLNRLPQSRTVRVPGLAVFLTANPNNVPNSLLHNLKHNKVLHEHVLFVTVQNLDQPEAERGERTVVQELAPNIYRVIVRYGFMEMPNLPRALQELKSLNVPFDPIQASYFTSHELVVRSRVPKMSLWRMWVFLLLLRNATSATEFFRIPPDRVVEFGVRIAI</sequence>
<evidence type="ECO:0000256" key="1">
    <source>
        <dbReference type="ARBA" id="ARBA00004141"/>
    </source>
</evidence>
<feature type="region of interest" description="Disordered" evidence="14">
    <location>
        <begin position="1"/>
        <end position="46"/>
    </location>
</feature>
<dbReference type="Proteomes" id="UP000317214">
    <property type="component" value="Chromosome"/>
</dbReference>
<dbReference type="RefSeq" id="WP_141492977.1">
    <property type="nucleotide sequence ID" value="NZ_CP032485.1"/>
</dbReference>
<proteinExistence type="inferred from homology"/>
<feature type="transmembrane region" description="Helical" evidence="13">
    <location>
        <begin position="214"/>
        <end position="236"/>
    </location>
</feature>
<evidence type="ECO:0000256" key="12">
    <source>
        <dbReference type="ARBA" id="ARBA00023136"/>
    </source>
</evidence>
<comment type="subcellular location">
    <subcellularLocation>
        <location evidence="13">Cell membrane</location>
        <topology evidence="13">Multi-pass membrane protein</topology>
    </subcellularLocation>
    <subcellularLocation>
        <location evidence="1">Membrane</location>
        <topology evidence="1">Multi-pass membrane protein</topology>
    </subcellularLocation>
</comment>
<feature type="domain" description="K+ potassium transporter C-terminal" evidence="16">
    <location>
        <begin position="519"/>
        <end position="667"/>
    </location>
</feature>
<dbReference type="Pfam" id="PF22776">
    <property type="entry name" value="K_trans_C"/>
    <property type="match status" value="1"/>
</dbReference>
<evidence type="ECO:0000256" key="14">
    <source>
        <dbReference type="SAM" id="MobiDB-lite"/>
    </source>
</evidence>
<dbReference type="GO" id="GO:0005886">
    <property type="term" value="C:plasma membrane"/>
    <property type="evidence" value="ECO:0007669"/>
    <property type="project" value="UniProtKB-SubCell"/>
</dbReference>
<keyword evidence="5" id="KW-0997">Cell inner membrane</keyword>
<feature type="transmembrane region" description="Helical" evidence="13">
    <location>
        <begin position="468"/>
        <end position="485"/>
    </location>
</feature>
<keyword evidence="6 13" id="KW-0633">Potassium transport</keyword>
<evidence type="ECO:0000313" key="17">
    <source>
        <dbReference type="EMBL" id="QDH25124.1"/>
    </source>
</evidence>
<comment type="function">
    <text evidence="13">Transport of potassium into the cell. Likely operates as a K(+):H(+) symporter.</text>
</comment>
<evidence type="ECO:0000259" key="15">
    <source>
        <dbReference type="Pfam" id="PF02705"/>
    </source>
</evidence>
<comment type="catalytic activity">
    <reaction evidence="13">
        <text>K(+)(in) + H(+)(in) = K(+)(out) + H(+)(out)</text>
        <dbReference type="Rhea" id="RHEA:28490"/>
        <dbReference type="ChEBI" id="CHEBI:15378"/>
        <dbReference type="ChEBI" id="CHEBI:29103"/>
    </reaction>
</comment>
<dbReference type="KEGG" id="ntn:D5366_07765"/>
<evidence type="ECO:0000256" key="5">
    <source>
        <dbReference type="ARBA" id="ARBA00022519"/>
    </source>
</evidence>
<dbReference type="GO" id="GO:0015079">
    <property type="term" value="F:potassium ion transmembrane transporter activity"/>
    <property type="evidence" value="ECO:0007669"/>
    <property type="project" value="UniProtKB-UniRule"/>
</dbReference>
<feature type="transmembrane region" description="Helical" evidence="13">
    <location>
        <begin position="438"/>
        <end position="462"/>
    </location>
</feature>
<accession>A0A4Y6V6W7</accession>
<reference evidence="17 18" key="1">
    <citation type="submission" date="2018-09" db="EMBL/GenBank/DDBJ databases">
        <title>The complete genome sequence of Neokomagataea tanensis NBRC 106556(T).</title>
        <authorList>
            <person name="Chua K.-O."/>
            <person name="See-Too W.-S."/>
            <person name="Hong K.-W."/>
            <person name="Yin W.-F."/>
            <person name="Chan K.-G."/>
        </authorList>
    </citation>
    <scope>NUCLEOTIDE SEQUENCE [LARGE SCALE GENOMIC DNA]</scope>
    <source>
        <strain evidence="18">AH13 \ NBRC 106556</strain>
    </source>
</reference>
<dbReference type="PANTHER" id="PTHR30540:SF79">
    <property type="entry name" value="LOW AFFINITY POTASSIUM TRANSPORT SYSTEM PROTEIN KUP"/>
    <property type="match status" value="1"/>
</dbReference>
<keyword evidence="4 13" id="KW-1003">Cell membrane</keyword>
<dbReference type="PANTHER" id="PTHR30540">
    <property type="entry name" value="OSMOTIC STRESS POTASSIUM TRANSPORTER"/>
    <property type="match status" value="1"/>
</dbReference>
<keyword evidence="18" id="KW-1185">Reference proteome</keyword>
<gene>
    <name evidence="13" type="primary">kup</name>
    <name evidence="17" type="ORF">D5366_07765</name>
</gene>
<keyword evidence="3 13" id="KW-0813">Transport</keyword>
<dbReference type="InterPro" id="IPR003855">
    <property type="entry name" value="K+_transporter"/>
</dbReference>
<feature type="transmembrane region" description="Helical" evidence="13">
    <location>
        <begin position="291"/>
        <end position="312"/>
    </location>
</feature>
<keyword evidence="12 13" id="KW-0472">Membrane</keyword>
<keyword evidence="11 13" id="KW-0406">Ion transport</keyword>
<dbReference type="InterPro" id="IPR053952">
    <property type="entry name" value="K_trans_C"/>
</dbReference>
<dbReference type="InterPro" id="IPR053951">
    <property type="entry name" value="K_trans_N"/>
</dbReference>
<organism evidence="17 18">
    <name type="scientific">Neokomagataea tanensis</name>
    <dbReference type="NCBI Taxonomy" id="661191"/>
    <lineage>
        <taxon>Bacteria</taxon>
        <taxon>Pseudomonadati</taxon>
        <taxon>Pseudomonadota</taxon>
        <taxon>Alphaproteobacteria</taxon>
        <taxon>Acetobacterales</taxon>
        <taxon>Acetobacteraceae</taxon>
        <taxon>Neokomagataea</taxon>
    </lineage>
</organism>
<evidence type="ECO:0000256" key="8">
    <source>
        <dbReference type="ARBA" id="ARBA00022847"/>
    </source>
</evidence>
<keyword evidence="7 13" id="KW-0812">Transmembrane</keyword>
<feature type="transmembrane region" description="Helical" evidence="13">
    <location>
        <begin position="184"/>
        <end position="202"/>
    </location>
</feature>
<evidence type="ECO:0000256" key="3">
    <source>
        <dbReference type="ARBA" id="ARBA00022448"/>
    </source>
</evidence>
<evidence type="ECO:0000256" key="2">
    <source>
        <dbReference type="ARBA" id="ARBA00007019"/>
    </source>
</evidence>
<dbReference type="EMBL" id="CP032485">
    <property type="protein sequence ID" value="QDH25124.1"/>
    <property type="molecule type" value="Genomic_DNA"/>
</dbReference>
<evidence type="ECO:0000313" key="18">
    <source>
        <dbReference type="Proteomes" id="UP000317214"/>
    </source>
</evidence>
<evidence type="ECO:0000256" key="13">
    <source>
        <dbReference type="HAMAP-Rule" id="MF_01522"/>
    </source>
</evidence>
<evidence type="ECO:0000256" key="9">
    <source>
        <dbReference type="ARBA" id="ARBA00022958"/>
    </source>
</evidence>
<dbReference type="InterPro" id="IPR023051">
    <property type="entry name" value="Kup"/>
</dbReference>
<evidence type="ECO:0000256" key="7">
    <source>
        <dbReference type="ARBA" id="ARBA00022692"/>
    </source>
</evidence>
<evidence type="ECO:0000256" key="6">
    <source>
        <dbReference type="ARBA" id="ARBA00022538"/>
    </source>
</evidence>
<evidence type="ECO:0000256" key="11">
    <source>
        <dbReference type="ARBA" id="ARBA00023065"/>
    </source>
</evidence>
<dbReference type="AlphaFoldDB" id="A0A4Y6V6W7"/>
<dbReference type="HAMAP" id="MF_01522">
    <property type="entry name" value="Kup"/>
    <property type="match status" value="1"/>
</dbReference>
<feature type="transmembrane region" description="Helical" evidence="13">
    <location>
        <begin position="145"/>
        <end position="164"/>
    </location>
</feature>
<feature type="compositionally biased region" description="Polar residues" evidence="14">
    <location>
        <begin position="1"/>
        <end position="15"/>
    </location>
</feature>
<name>A0A4Y6V6W7_9PROT</name>
<dbReference type="OrthoDB" id="9805577at2"/>
<feature type="transmembrane region" description="Helical" evidence="13">
    <location>
        <begin position="93"/>
        <end position="114"/>
    </location>
</feature>
<protein>
    <recommendedName>
        <fullName evidence="13">Probable potassium transport system protein Kup</fullName>
    </recommendedName>
</protein>
<dbReference type="Pfam" id="PF02705">
    <property type="entry name" value="K_trans"/>
    <property type="match status" value="1"/>
</dbReference>
<feature type="domain" description="K+ potassium transporter integral membrane" evidence="15">
    <location>
        <begin position="56"/>
        <end position="507"/>
    </location>
</feature>
<comment type="similarity">
    <text evidence="2 13">Belongs to the HAK/KUP transporter (TC 2.A.72) family.</text>
</comment>
<feature type="transmembrane region" description="Helical" evidence="13">
    <location>
        <begin position="248"/>
        <end position="270"/>
    </location>
</feature>
<feature type="transmembrane region" description="Helical" evidence="13">
    <location>
        <begin position="332"/>
        <end position="361"/>
    </location>
</feature>
<keyword evidence="9 13" id="KW-0630">Potassium</keyword>
<feature type="transmembrane region" description="Helical" evidence="13">
    <location>
        <begin position="53"/>
        <end position="73"/>
    </location>
</feature>
<evidence type="ECO:0000256" key="4">
    <source>
        <dbReference type="ARBA" id="ARBA00022475"/>
    </source>
</evidence>
<keyword evidence="8 13" id="KW-0769">Symport</keyword>
<evidence type="ECO:0000256" key="10">
    <source>
        <dbReference type="ARBA" id="ARBA00022989"/>
    </source>
</evidence>
<feature type="transmembrane region" description="Helical" evidence="13">
    <location>
        <begin position="382"/>
        <end position="403"/>
    </location>
</feature>
<dbReference type="GO" id="GO:0015293">
    <property type="term" value="F:symporter activity"/>
    <property type="evidence" value="ECO:0007669"/>
    <property type="project" value="UniProtKB-UniRule"/>
</dbReference>
<keyword evidence="10 13" id="KW-1133">Transmembrane helix</keyword>
<evidence type="ECO:0000259" key="16">
    <source>
        <dbReference type="Pfam" id="PF22776"/>
    </source>
</evidence>